<dbReference type="FunFam" id="1.20.140.150:FF:000042">
    <property type="entry name" value="Clc-like protein 2"/>
    <property type="match status" value="1"/>
</dbReference>
<dbReference type="Gene3D" id="1.20.140.150">
    <property type="match status" value="1"/>
</dbReference>
<feature type="transmembrane region" description="Helical" evidence="6">
    <location>
        <begin position="126"/>
        <end position="151"/>
    </location>
</feature>
<evidence type="ECO:0000256" key="4">
    <source>
        <dbReference type="ARBA" id="ARBA00023136"/>
    </source>
</evidence>
<sequence length="387" mass="43728">MEKKLQIDKSTIEQQAKPYKYENQRDFHVDVPPGCIWSLYLESTGVTLLANKKNARTNERLMVVYARELQQWLQSGLWMSCRTSMAANSPAHIFGRTAVLPSVSDAVLLLPKYTGSTGSKHHGYSFYIAVTGVVFYFISLCFSIFYTIYVIRESQLSYDNVGQARQSVAEDTDVNRYVQSGLWLYCPGAAQCWYIFSDDLINYYEKVDVCRFLLIGDCRKKLLRTPYFFGWHYAVFILNIIVIVLVGCAAAMIVPPSFRKHKRRVATIIFDVLMIASVLILAISLMTFVVNAEMLESKYLIGVKNTFEKYYGYSFYLTCIALLLLVFASLGGLLATTFAFTSSNTSSKLDPRCDSQMDTNSFHEQMSAAETMVPSACPQCACVGIHM</sequence>
<dbReference type="Pfam" id="PF07062">
    <property type="entry name" value="Clc-like"/>
    <property type="match status" value="1"/>
</dbReference>
<dbReference type="GO" id="GO:0016020">
    <property type="term" value="C:membrane"/>
    <property type="evidence" value="ECO:0007669"/>
    <property type="project" value="UniProtKB-SubCell"/>
</dbReference>
<dbReference type="InterPro" id="IPR010761">
    <property type="entry name" value="Clc_prot-like"/>
</dbReference>
<evidence type="ECO:0000256" key="6">
    <source>
        <dbReference type="SAM" id="Phobius"/>
    </source>
</evidence>
<accession>A0A2G9UBV1</accession>
<gene>
    <name evidence="7" type="ORF">TELCIR_10537</name>
</gene>
<evidence type="ECO:0000256" key="2">
    <source>
        <dbReference type="ARBA" id="ARBA00022692"/>
    </source>
</evidence>
<evidence type="ECO:0000256" key="5">
    <source>
        <dbReference type="ARBA" id="ARBA00060861"/>
    </source>
</evidence>
<dbReference type="Proteomes" id="UP000230423">
    <property type="component" value="Unassembled WGS sequence"/>
</dbReference>
<dbReference type="EMBL" id="KZ347446">
    <property type="protein sequence ID" value="PIO67704.1"/>
    <property type="molecule type" value="Genomic_DNA"/>
</dbReference>
<proteinExistence type="inferred from homology"/>
<evidence type="ECO:0000313" key="7">
    <source>
        <dbReference type="EMBL" id="PIO67704.1"/>
    </source>
</evidence>
<dbReference type="AlphaFoldDB" id="A0A2G9UBV1"/>
<dbReference type="OrthoDB" id="5783969at2759"/>
<evidence type="ECO:0000256" key="1">
    <source>
        <dbReference type="ARBA" id="ARBA00004141"/>
    </source>
</evidence>
<evidence type="ECO:0000256" key="3">
    <source>
        <dbReference type="ARBA" id="ARBA00022989"/>
    </source>
</evidence>
<protein>
    <submittedName>
        <fullName evidence="7">Clc-like protein</fullName>
    </submittedName>
</protein>
<keyword evidence="3 6" id="KW-1133">Transmembrane helix</keyword>
<evidence type="ECO:0000313" key="8">
    <source>
        <dbReference type="Proteomes" id="UP000230423"/>
    </source>
</evidence>
<keyword evidence="2 6" id="KW-0812">Transmembrane</keyword>
<comment type="subcellular location">
    <subcellularLocation>
        <location evidence="1">Membrane</location>
        <topology evidence="1">Multi-pass membrane protein</topology>
    </subcellularLocation>
</comment>
<keyword evidence="8" id="KW-1185">Reference proteome</keyword>
<comment type="similarity">
    <text evidence="5">Belongs to the Clc family.</text>
</comment>
<reference evidence="7 8" key="1">
    <citation type="submission" date="2015-09" db="EMBL/GenBank/DDBJ databases">
        <title>Draft genome of the parasitic nematode Teladorsagia circumcincta isolate WARC Sus (inbred).</title>
        <authorList>
            <person name="Mitreva M."/>
        </authorList>
    </citation>
    <scope>NUCLEOTIDE SEQUENCE [LARGE SCALE GENOMIC DNA]</scope>
    <source>
        <strain evidence="7 8">S</strain>
    </source>
</reference>
<name>A0A2G9UBV1_TELCI</name>
<organism evidence="7 8">
    <name type="scientific">Teladorsagia circumcincta</name>
    <name type="common">Brown stomach worm</name>
    <name type="synonym">Ostertagia circumcincta</name>
    <dbReference type="NCBI Taxonomy" id="45464"/>
    <lineage>
        <taxon>Eukaryota</taxon>
        <taxon>Metazoa</taxon>
        <taxon>Ecdysozoa</taxon>
        <taxon>Nematoda</taxon>
        <taxon>Chromadorea</taxon>
        <taxon>Rhabditida</taxon>
        <taxon>Rhabditina</taxon>
        <taxon>Rhabditomorpha</taxon>
        <taxon>Strongyloidea</taxon>
        <taxon>Trichostrongylidae</taxon>
        <taxon>Teladorsagia</taxon>
    </lineage>
</organism>
<keyword evidence="4 6" id="KW-0472">Membrane</keyword>
<feature type="transmembrane region" description="Helical" evidence="6">
    <location>
        <begin position="231"/>
        <end position="254"/>
    </location>
</feature>
<feature type="transmembrane region" description="Helical" evidence="6">
    <location>
        <begin position="266"/>
        <end position="290"/>
    </location>
</feature>
<feature type="transmembrane region" description="Helical" evidence="6">
    <location>
        <begin position="310"/>
        <end position="340"/>
    </location>
</feature>